<gene>
    <name evidence="3" type="ORF">MMF94_12875</name>
</gene>
<organism evidence="3 4">
    <name type="scientific">Pseudonocardia alaniniphila</name>
    <dbReference type="NCBI Taxonomy" id="75291"/>
    <lineage>
        <taxon>Bacteria</taxon>
        <taxon>Bacillati</taxon>
        <taxon>Actinomycetota</taxon>
        <taxon>Actinomycetes</taxon>
        <taxon>Pseudonocardiales</taxon>
        <taxon>Pseudonocardiaceae</taxon>
        <taxon>Pseudonocardia</taxon>
    </lineage>
</organism>
<sequence length="149" mass="16018">MTDTGMYITLLVVSIALTFGVGRLLVTAGEPFLQEVFQDEKVTRSVNLLLSVLFHLITLGVLAIISVVNIVGNDDPFQTLVARLGVVLLVLGIAYGVSMLVLIRVRERRRADQISEHVQERLAERSMGSTPAQGTAAQAPPAPPATPSQ</sequence>
<evidence type="ECO:0000256" key="2">
    <source>
        <dbReference type="SAM" id="Phobius"/>
    </source>
</evidence>
<feature type="transmembrane region" description="Helical" evidence="2">
    <location>
        <begin position="46"/>
        <end position="68"/>
    </location>
</feature>
<keyword evidence="2" id="KW-0472">Membrane</keyword>
<evidence type="ECO:0008006" key="5">
    <source>
        <dbReference type="Google" id="ProtNLM"/>
    </source>
</evidence>
<keyword evidence="2" id="KW-0812">Transmembrane</keyword>
<feature type="transmembrane region" description="Helical" evidence="2">
    <location>
        <begin position="80"/>
        <end position="103"/>
    </location>
</feature>
<reference evidence="3 4" key="1">
    <citation type="submission" date="2022-03" db="EMBL/GenBank/DDBJ databases">
        <title>Pseudonocardia alaer sp. nov., a novel actinomycete isolated from reed forest soil.</title>
        <authorList>
            <person name="Wang L."/>
        </authorList>
    </citation>
    <scope>NUCLEOTIDE SEQUENCE [LARGE SCALE GENOMIC DNA]</scope>
    <source>
        <strain evidence="3 4">Y-16303</strain>
    </source>
</reference>
<dbReference type="EMBL" id="JAKXMK010000010">
    <property type="protein sequence ID" value="MCH6166576.1"/>
    <property type="molecule type" value="Genomic_DNA"/>
</dbReference>
<evidence type="ECO:0000313" key="4">
    <source>
        <dbReference type="Proteomes" id="UP001299970"/>
    </source>
</evidence>
<proteinExistence type="predicted"/>
<feature type="compositionally biased region" description="Low complexity" evidence="1">
    <location>
        <begin position="128"/>
        <end position="139"/>
    </location>
</feature>
<name>A0ABS9TDF3_9PSEU</name>
<feature type="compositionally biased region" description="Pro residues" evidence="1">
    <location>
        <begin position="140"/>
        <end position="149"/>
    </location>
</feature>
<keyword evidence="2" id="KW-1133">Transmembrane helix</keyword>
<feature type="region of interest" description="Disordered" evidence="1">
    <location>
        <begin position="122"/>
        <end position="149"/>
    </location>
</feature>
<evidence type="ECO:0000313" key="3">
    <source>
        <dbReference type="EMBL" id="MCH6166576.1"/>
    </source>
</evidence>
<dbReference type="Proteomes" id="UP001299970">
    <property type="component" value="Unassembled WGS sequence"/>
</dbReference>
<dbReference type="RefSeq" id="WP_241036603.1">
    <property type="nucleotide sequence ID" value="NZ_BAAAJF010000039.1"/>
</dbReference>
<comment type="caution">
    <text evidence="3">The sequence shown here is derived from an EMBL/GenBank/DDBJ whole genome shotgun (WGS) entry which is preliminary data.</text>
</comment>
<feature type="transmembrane region" description="Helical" evidence="2">
    <location>
        <begin position="6"/>
        <end position="26"/>
    </location>
</feature>
<keyword evidence="4" id="KW-1185">Reference proteome</keyword>
<protein>
    <recommendedName>
        <fullName evidence="5">Integral membrane protein</fullName>
    </recommendedName>
</protein>
<evidence type="ECO:0000256" key="1">
    <source>
        <dbReference type="SAM" id="MobiDB-lite"/>
    </source>
</evidence>
<accession>A0ABS9TDF3</accession>